<dbReference type="Proteomes" id="UP000076761">
    <property type="component" value="Unassembled WGS sequence"/>
</dbReference>
<organism evidence="1 2">
    <name type="scientific">Neolentinus lepideus HHB14362 ss-1</name>
    <dbReference type="NCBI Taxonomy" id="1314782"/>
    <lineage>
        <taxon>Eukaryota</taxon>
        <taxon>Fungi</taxon>
        <taxon>Dikarya</taxon>
        <taxon>Basidiomycota</taxon>
        <taxon>Agaricomycotina</taxon>
        <taxon>Agaricomycetes</taxon>
        <taxon>Gloeophyllales</taxon>
        <taxon>Gloeophyllaceae</taxon>
        <taxon>Neolentinus</taxon>
    </lineage>
</organism>
<gene>
    <name evidence="1" type="ORF">NEOLEDRAFT_1172905</name>
</gene>
<proteinExistence type="predicted"/>
<accession>A0A165NIA5</accession>
<evidence type="ECO:0000313" key="2">
    <source>
        <dbReference type="Proteomes" id="UP000076761"/>
    </source>
</evidence>
<keyword evidence="2" id="KW-1185">Reference proteome</keyword>
<dbReference type="PANTHER" id="PTHR21310">
    <property type="entry name" value="AMINOGLYCOSIDE PHOSPHOTRANSFERASE-RELATED-RELATED"/>
    <property type="match status" value="1"/>
</dbReference>
<name>A0A165NIA5_9AGAM</name>
<reference evidence="1 2" key="1">
    <citation type="journal article" date="2016" name="Mol. Biol. Evol.">
        <title>Comparative Genomics of Early-Diverging Mushroom-Forming Fungi Provides Insights into the Origins of Lignocellulose Decay Capabilities.</title>
        <authorList>
            <person name="Nagy L.G."/>
            <person name="Riley R."/>
            <person name="Tritt A."/>
            <person name="Adam C."/>
            <person name="Daum C."/>
            <person name="Floudas D."/>
            <person name="Sun H."/>
            <person name="Yadav J.S."/>
            <person name="Pangilinan J."/>
            <person name="Larsson K.H."/>
            <person name="Matsuura K."/>
            <person name="Barry K."/>
            <person name="Labutti K."/>
            <person name="Kuo R."/>
            <person name="Ohm R.A."/>
            <person name="Bhattacharya S.S."/>
            <person name="Shirouzu T."/>
            <person name="Yoshinaga Y."/>
            <person name="Martin F.M."/>
            <person name="Grigoriev I.V."/>
            <person name="Hibbett D.S."/>
        </authorList>
    </citation>
    <scope>NUCLEOTIDE SEQUENCE [LARGE SCALE GENOMIC DNA]</scope>
    <source>
        <strain evidence="1 2">HHB14362 ss-1</strain>
    </source>
</reference>
<dbReference type="InterPro" id="IPR051678">
    <property type="entry name" value="AGP_Transferase"/>
</dbReference>
<dbReference type="OrthoDB" id="5404599at2759"/>
<evidence type="ECO:0000313" key="1">
    <source>
        <dbReference type="EMBL" id="KZT19682.1"/>
    </source>
</evidence>
<sequence>MFNDDFTSKQVFLGKIKEVFIAHFHTPLKESGSTRREISQIFVCAVLKASEFLRLSSENKDDHGFMTVWTRRPKVHQIDIWYSFINYAEAIFLGIQQNMTVNDCRSLEELKPLAENAQWCESMSRLNVSKWSEDVVGIDTLANWPAGPRSRVLTVEVFQVDDRYIVKLGLSVTIKEVMAMEYVRRNTTIPVLRVYGPVGTPGQPSFGRGSNSGIIAQLLSYVREIRSLERDRGEVGSWPSGLPYCGLFRLPPSSPITSLAKLYSYWEERWEAAEEYRMKWPLMGKTDGNENMVLSHGELAPRNIIVKGPRIASIVDRGTFGWYPDFWEGMMARRYLNTECTWWERVSDAMEADGEVAESFWQIIQSVLNRN</sequence>
<dbReference type="PANTHER" id="PTHR21310:SF58">
    <property type="entry name" value="AMINOGLYCOSIDE PHOSPHOTRANSFERASE DOMAIN-CONTAINING PROTEIN"/>
    <property type="match status" value="1"/>
</dbReference>
<dbReference type="EMBL" id="KV425635">
    <property type="protein sequence ID" value="KZT19682.1"/>
    <property type="molecule type" value="Genomic_DNA"/>
</dbReference>
<dbReference type="AlphaFoldDB" id="A0A165NIA5"/>
<dbReference type="InParanoid" id="A0A165NIA5"/>
<dbReference type="SUPFAM" id="SSF56112">
    <property type="entry name" value="Protein kinase-like (PK-like)"/>
    <property type="match status" value="1"/>
</dbReference>
<dbReference type="InterPro" id="IPR011009">
    <property type="entry name" value="Kinase-like_dom_sf"/>
</dbReference>
<protein>
    <recommendedName>
        <fullName evidence="3">Aminoglycoside phosphotransferase domain-containing protein</fullName>
    </recommendedName>
</protein>
<evidence type="ECO:0008006" key="3">
    <source>
        <dbReference type="Google" id="ProtNLM"/>
    </source>
</evidence>